<dbReference type="WBParaSite" id="ACRNAN_Path_332.g1280.t1">
    <property type="protein sequence ID" value="ACRNAN_Path_332.g1280.t1"/>
    <property type="gene ID" value="ACRNAN_Path_332.g1280"/>
</dbReference>
<organism evidence="1 2">
    <name type="scientific">Acrobeloides nanus</name>
    <dbReference type="NCBI Taxonomy" id="290746"/>
    <lineage>
        <taxon>Eukaryota</taxon>
        <taxon>Metazoa</taxon>
        <taxon>Ecdysozoa</taxon>
        <taxon>Nematoda</taxon>
        <taxon>Chromadorea</taxon>
        <taxon>Rhabditida</taxon>
        <taxon>Tylenchina</taxon>
        <taxon>Cephalobomorpha</taxon>
        <taxon>Cephaloboidea</taxon>
        <taxon>Cephalobidae</taxon>
        <taxon>Acrobeloides</taxon>
    </lineage>
</organism>
<dbReference type="Proteomes" id="UP000887540">
    <property type="component" value="Unplaced"/>
</dbReference>
<name>A0A914C5B7_9BILA</name>
<evidence type="ECO:0000313" key="1">
    <source>
        <dbReference type="Proteomes" id="UP000887540"/>
    </source>
</evidence>
<evidence type="ECO:0000313" key="2">
    <source>
        <dbReference type="WBParaSite" id="ACRNAN_Path_332.g1280.t1"/>
    </source>
</evidence>
<reference evidence="2" key="1">
    <citation type="submission" date="2022-11" db="UniProtKB">
        <authorList>
            <consortium name="WormBaseParasite"/>
        </authorList>
    </citation>
    <scope>IDENTIFICATION</scope>
</reference>
<protein>
    <submittedName>
        <fullName evidence="2">Uncharacterized protein</fullName>
    </submittedName>
</protein>
<accession>A0A914C5B7</accession>
<proteinExistence type="predicted"/>
<dbReference type="AlphaFoldDB" id="A0A914C5B7"/>
<sequence>MTRGKNRKAVSLTDLRSSENASKIKEDGECLLWDLEQSTQSQSTTTINIINETSLLHSIPTCENTQNFFNTETVVSIPRSCCATRFRTHMTPRSISKFSIGRIHKKPHVVHNSKSVVHEFKMTPTVFRNSSKHSRMVSRACFYISNNFHRRNSYDEYVVSVSSPLSAQTSLVIAPMSRPRFMNSTVRFRPMRPKTIPNFGSLYEESEERSASEPPTSSSCSEINSLDFSCLSFDGFRSDFDAALGSFNELSIDINGNDLNNFESQQIVQPFSFP</sequence>
<keyword evidence="1" id="KW-1185">Reference proteome</keyword>